<dbReference type="PANTHER" id="PTHR11358">
    <property type="entry name" value="ARGINASE/AGMATINASE"/>
    <property type="match status" value="1"/>
</dbReference>
<dbReference type="EMBL" id="CAJNOL010000150">
    <property type="protein sequence ID" value="CAF0888062.1"/>
    <property type="molecule type" value="Genomic_DNA"/>
</dbReference>
<evidence type="ECO:0000313" key="8">
    <source>
        <dbReference type="EMBL" id="CAF3507115.1"/>
    </source>
</evidence>
<evidence type="ECO:0000256" key="3">
    <source>
        <dbReference type="PROSITE-ProRule" id="PRU00742"/>
    </source>
</evidence>
<gene>
    <name evidence="6" type="ORF">JXQ802_LOCUS8509</name>
    <name evidence="7" type="ORF">JXQ802_LOCUS8545</name>
    <name evidence="8" type="ORF">OTI717_LOCUS2042</name>
    <name evidence="5" type="ORF">PYM288_LOCUS8039</name>
    <name evidence="4" type="ORF">RFH988_LOCUS4773</name>
</gene>
<dbReference type="Gene3D" id="3.40.800.10">
    <property type="entry name" value="Ureohydrolase domain"/>
    <property type="match status" value="1"/>
</dbReference>
<evidence type="ECO:0000313" key="4">
    <source>
        <dbReference type="EMBL" id="CAF0817698.1"/>
    </source>
</evidence>
<dbReference type="EMBL" id="CAJNOH010000103">
    <property type="protein sequence ID" value="CAF0870816.1"/>
    <property type="molecule type" value="Genomic_DNA"/>
</dbReference>
<evidence type="ECO:0000313" key="5">
    <source>
        <dbReference type="EMBL" id="CAF0870816.1"/>
    </source>
</evidence>
<dbReference type="GO" id="GO:0046872">
    <property type="term" value="F:metal ion binding"/>
    <property type="evidence" value="ECO:0007669"/>
    <property type="project" value="UniProtKB-KW"/>
</dbReference>
<evidence type="ECO:0000313" key="6">
    <source>
        <dbReference type="EMBL" id="CAF0888062.1"/>
    </source>
</evidence>
<dbReference type="OrthoDB" id="288726at2759"/>
<dbReference type="Proteomes" id="UP000663870">
    <property type="component" value="Unassembled WGS sequence"/>
</dbReference>
<dbReference type="Proteomes" id="UP000663882">
    <property type="component" value="Unassembled WGS sequence"/>
</dbReference>
<dbReference type="GO" id="GO:0008783">
    <property type="term" value="F:agmatinase activity"/>
    <property type="evidence" value="ECO:0007669"/>
    <property type="project" value="TreeGrafter"/>
</dbReference>
<dbReference type="AlphaFoldDB" id="A0A813YRY1"/>
<dbReference type="PIRSF" id="PIRSF036979">
    <property type="entry name" value="Arginase"/>
    <property type="match status" value="1"/>
</dbReference>
<dbReference type="CDD" id="cd09988">
    <property type="entry name" value="Formimidoylglutamase"/>
    <property type="match status" value="1"/>
</dbReference>
<organism evidence="7 9">
    <name type="scientific">Rotaria sordida</name>
    <dbReference type="NCBI Taxonomy" id="392033"/>
    <lineage>
        <taxon>Eukaryota</taxon>
        <taxon>Metazoa</taxon>
        <taxon>Spiralia</taxon>
        <taxon>Gnathifera</taxon>
        <taxon>Rotifera</taxon>
        <taxon>Eurotatoria</taxon>
        <taxon>Bdelloidea</taxon>
        <taxon>Philodinida</taxon>
        <taxon>Philodinidae</taxon>
        <taxon>Rotaria</taxon>
    </lineage>
</organism>
<dbReference type="EMBL" id="CAJNOL010000151">
    <property type="protein sequence ID" value="CAF0888785.1"/>
    <property type="molecule type" value="Genomic_DNA"/>
</dbReference>
<dbReference type="GO" id="GO:0033389">
    <property type="term" value="P:putrescine biosynthetic process from arginine, via agmatine"/>
    <property type="evidence" value="ECO:0007669"/>
    <property type="project" value="TreeGrafter"/>
</dbReference>
<dbReference type="SUPFAM" id="SSF52768">
    <property type="entry name" value="Arginase/deacetylase"/>
    <property type="match status" value="1"/>
</dbReference>
<reference evidence="7" key="1">
    <citation type="submission" date="2021-02" db="EMBL/GenBank/DDBJ databases">
        <authorList>
            <person name="Nowell W R."/>
        </authorList>
    </citation>
    <scope>NUCLEOTIDE SEQUENCE</scope>
</reference>
<proteinExistence type="inferred from homology"/>
<dbReference type="InterPro" id="IPR006035">
    <property type="entry name" value="Ureohydrolase"/>
</dbReference>
<evidence type="ECO:0000256" key="1">
    <source>
        <dbReference type="ARBA" id="ARBA00022723"/>
    </source>
</evidence>
<dbReference type="EMBL" id="CAJOAX010000094">
    <property type="protein sequence ID" value="CAF3507115.1"/>
    <property type="molecule type" value="Genomic_DNA"/>
</dbReference>
<sequence length="311" mass="34887">MSSDDIRLGDIIVDDDSGDIVLIGFPYDEGVRRNNGRVGAQHGPNAFRQLLKRTGTVVNAEYDDLDIRKYLKISDGGNINSDLTLEEAHQQLEERIQQLILKGKIPFVVGGGNDQSYPNASALLNNSKSIYVINIDAHLDVRPLKENKSHSGSPFRLLLEDQRFHQNPSNRFIEFASQGSQCSIEHVNYIRSKSPLTQIFWYQSIRDDPLTYFRSIIKSAEEQKSDIFVSFDVDSIISSSCPGVSAPATVGLTAQQACDIAFYAGQSLQVKLMDLSEYNPLIEEYRTGKLVTLIFYHFILGRAKTLRDAIH</sequence>
<dbReference type="EMBL" id="CAJNOO010000127">
    <property type="protein sequence ID" value="CAF0817698.1"/>
    <property type="molecule type" value="Genomic_DNA"/>
</dbReference>
<evidence type="ECO:0008006" key="10">
    <source>
        <dbReference type="Google" id="ProtNLM"/>
    </source>
</evidence>
<comment type="caution">
    <text evidence="7">The sequence shown here is derived from an EMBL/GenBank/DDBJ whole genome shotgun (WGS) entry which is preliminary data.</text>
</comment>
<protein>
    <recommendedName>
        <fullName evidence="10">Arginase</fullName>
    </recommendedName>
</protein>
<evidence type="ECO:0000313" key="9">
    <source>
        <dbReference type="Proteomes" id="UP000663870"/>
    </source>
</evidence>
<keyword evidence="2" id="KW-0378">Hydrolase</keyword>
<accession>A0A813YRY1</accession>
<dbReference type="PROSITE" id="PS51409">
    <property type="entry name" value="ARGINASE_2"/>
    <property type="match status" value="1"/>
</dbReference>
<comment type="similarity">
    <text evidence="3">Belongs to the arginase family.</text>
</comment>
<dbReference type="PANTHER" id="PTHR11358:SF26">
    <property type="entry name" value="GUANIDINO ACID HYDROLASE, MITOCHONDRIAL"/>
    <property type="match status" value="1"/>
</dbReference>
<dbReference type="Proteomes" id="UP000663823">
    <property type="component" value="Unassembled WGS sequence"/>
</dbReference>
<evidence type="ECO:0000313" key="7">
    <source>
        <dbReference type="EMBL" id="CAF0888785.1"/>
    </source>
</evidence>
<keyword evidence="1" id="KW-0479">Metal-binding</keyword>
<evidence type="ECO:0000256" key="2">
    <source>
        <dbReference type="ARBA" id="ARBA00022801"/>
    </source>
</evidence>
<name>A0A813YRY1_9BILA</name>
<dbReference type="Pfam" id="PF00491">
    <property type="entry name" value="Arginase"/>
    <property type="match status" value="1"/>
</dbReference>
<dbReference type="Proteomes" id="UP000663854">
    <property type="component" value="Unassembled WGS sequence"/>
</dbReference>
<keyword evidence="9" id="KW-1185">Reference proteome</keyword>
<dbReference type="InterPro" id="IPR023696">
    <property type="entry name" value="Ureohydrolase_dom_sf"/>
</dbReference>